<name>A0A7C1CWX0_9BACT</name>
<dbReference type="AlphaFoldDB" id="A0A7C1CWX0"/>
<organism evidence="8">
    <name type="scientific">Mesotoga infera</name>
    <dbReference type="NCBI Taxonomy" id="1236046"/>
    <lineage>
        <taxon>Bacteria</taxon>
        <taxon>Thermotogati</taxon>
        <taxon>Thermotogota</taxon>
        <taxon>Thermotogae</taxon>
        <taxon>Kosmotogales</taxon>
        <taxon>Kosmotogaceae</taxon>
        <taxon>Mesotoga</taxon>
    </lineage>
</organism>
<feature type="transmembrane region" description="Helical" evidence="7">
    <location>
        <begin position="144"/>
        <end position="162"/>
    </location>
</feature>
<feature type="transmembrane region" description="Helical" evidence="7">
    <location>
        <begin position="39"/>
        <end position="57"/>
    </location>
</feature>
<comment type="caution">
    <text evidence="8">The sequence shown here is derived from an EMBL/GenBank/DDBJ whole genome shotgun (WGS) entry which is preliminary data.</text>
</comment>
<evidence type="ECO:0000256" key="5">
    <source>
        <dbReference type="ARBA" id="ARBA00022989"/>
    </source>
</evidence>
<feature type="transmembrane region" description="Helical" evidence="7">
    <location>
        <begin position="103"/>
        <end position="123"/>
    </location>
</feature>
<keyword evidence="5 7" id="KW-1133">Transmembrane helix</keyword>
<accession>A0A7C1CWX0</accession>
<dbReference type="Pfam" id="PF03773">
    <property type="entry name" value="ArsP_1"/>
    <property type="match status" value="1"/>
</dbReference>
<dbReference type="Proteomes" id="UP000886198">
    <property type="component" value="Unassembled WGS sequence"/>
</dbReference>
<comment type="similarity">
    <text evidence="2">Belongs to the UPF0718 family.</text>
</comment>
<comment type="subcellular location">
    <subcellularLocation>
        <location evidence="1">Cell membrane</location>
        <topology evidence="1">Multi-pass membrane protein</topology>
    </subcellularLocation>
</comment>
<evidence type="ECO:0000256" key="4">
    <source>
        <dbReference type="ARBA" id="ARBA00022692"/>
    </source>
</evidence>
<proteinExistence type="inferred from homology"/>
<protein>
    <recommendedName>
        <fullName evidence="9">Permease</fullName>
    </recommendedName>
</protein>
<gene>
    <name evidence="8" type="ORF">ENN47_08410</name>
</gene>
<dbReference type="GO" id="GO:0005886">
    <property type="term" value="C:plasma membrane"/>
    <property type="evidence" value="ECO:0007669"/>
    <property type="project" value="UniProtKB-SubCell"/>
</dbReference>
<evidence type="ECO:0000256" key="3">
    <source>
        <dbReference type="ARBA" id="ARBA00022475"/>
    </source>
</evidence>
<evidence type="ECO:0000256" key="2">
    <source>
        <dbReference type="ARBA" id="ARBA00006386"/>
    </source>
</evidence>
<evidence type="ECO:0008006" key="9">
    <source>
        <dbReference type="Google" id="ProtNLM"/>
    </source>
</evidence>
<dbReference type="EMBL" id="DSBT01000245">
    <property type="protein sequence ID" value="HDP78190.1"/>
    <property type="molecule type" value="Genomic_DNA"/>
</dbReference>
<evidence type="ECO:0000313" key="8">
    <source>
        <dbReference type="EMBL" id="HDP78190.1"/>
    </source>
</evidence>
<evidence type="ECO:0000256" key="7">
    <source>
        <dbReference type="SAM" id="Phobius"/>
    </source>
</evidence>
<evidence type="ECO:0000256" key="6">
    <source>
        <dbReference type="ARBA" id="ARBA00023136"/>
    </source>
</evidence>
<keyword evidence="4 7" id="KW-0812">Transmembrane</keyword>
<evidence type="ECO:0000256" key="1">
    <source>
        <dbReference type="ARBA" id="ARBA00004651"/>
    </source>
</evidence>
<reference evidence="8" key="1">
    <citation type="journal article" date="2020" name="mSystems">
        <title>Genome- and Community-Level Interaction Insights into Carbon Utilization and Element Cycling Functions of Hydrothermarchaeota in Hydrothermal Sediment.</title>
        <authorList>
            <person name="Zhou Z."/>
            <person name="Liu Y."/>
            <person name="Xu W."/>
            <person name="Pan J."/>
            <person name="Luo Z.H."/>
            <person name="Li M."/>
        </authorList>
    </citation>
    <scope>NUCLEOTIDE SEQUENCE [LARGE SCALE GENOMIC DNA]</scope>
    <source>
        <strain evidence="8">SpSt-1179</strain>
    </source>
</reference>
<sequence>MNKTFKRFLVPISIALVFVVLAFITPDTAKSAATISLDYFMEMVLILPPVFILMGLMEIWIPKDKIQKWLGNDSGIKGAALSIAMGTLPTGPLYVAFPLASSLLKKGASIVNVVLFLGSWAALKIPQLMVEVKFMGISFTILRFSLTLAVLTLIGLTIQLVMKKDAFVKGEVAKAND</sequence>
<dbReference type="InterPro" id="IPR005524">
    <property type="entry name" value="DUF318"/>
</dbReference>
<feature type="transmembrane region" description="Helical" evidence="7">
    <location>
        <begin position="78"/>
        <end position="97"/>
    </location>
</feature>
<keyword evidence="3" id="KW-1003">Cell membrane</keyword>
<keyword evidence="6 7" id="KW-0472">Membrane</keyword>